<accession>A0A4D9DVH2</accession>
<name>A0A4D9DVH2_9SAUR</name>
<evidence type="ECO:0000313" key="2">
    <source>
        <dbReference type="Proteomes" id="UP000297703"/>
    </source>
</evidence>
<organism evidence="1 2">
    <name type="scientific">Platysternon megacephalum</name>
    <name type="common">big-headed turtle</name>
    <dbReference type="NCBI Taxonomy" id="55544"/>
    <lineage>
        <taxon>Eukaryota</taxon>
        <taxon>Metazoa</taxon>
        <taxon>Chordata</taxon>
        <taxon>Craniata</taxon>
        <taxon>Vertebrata</taxon>
        <taxon>Euteleostomi</taxon>
        <taxon>Archelosauria</taxon>
        <taxon>Testudinata</taxon>
        <taxon>Testudines</taxon>
        <taxon>Cryptodira</taxon>
        <taxon>Durocryptodira</taxon>
        <taxon>Testudinoidea</taxon>
        <taxon>Platysternidae</taxon>
        <taxon>Platysternon</taxon>
    </lineage>
</organism>
<dbReference type="Proteomes" id="UP000297703">
    <property type="component" value="Unassembled WGS sequence"/>
</dbReference>
<dbReference type="AlphaFoldDB" id="A0A4D9DVH2"/>
<keyword evidence="2" id="KW-1185">Reference proteome</keyword>
<sequence>MESVSSIGAPPPFLALGGDFSIMVDQLIKAQILRYLGSELPFKSMDVRNWALASVQRISSPCTNPVTPGELARAIVQSTPRAPASLTSATGDVKDFSPCRHPHFFKKNQKKKTKNLTQLKIQPAQPRRRHKISTWQCCR</sequence>
<protein>
    <submittedName>
        <fullName evidence="1">Myotubularin-related protein 9</fullName>
    </submittedName>
</protein>
<comment type="caution">
    <text evidence="1">The sequence shown here is derived from an EMBL/GenBank/DDBJ whole genome shotgun (WGS) entry which is preliminary data.</text>
</comment>
<reference evidence="1 2" key="2">
    <citation type="submission" date="2019-04" db="EMBL/GenBank/DDBJ databases">
        <title>The genome sequence of big-headed turtle.</title>
        <authorList>
            <person name="Gong S."/>
        </authorList>
    </citation>
    <scope>NUCLEOTIDE SEQUENCE [LARGE SCALE GENOMIC DNA]</scope>
    <source>
        <strain evidence="1">DO16091913</strain>
        <tissue evidence="1">Muscle</tissue>
    </source>
</reference>
<proteinExistence type="predicted"/>
<evidence type="ECO:0000313" key="1">
    <source>
        <dbReference type="EMBL" id="TFK01177.1"/>
    </source>
</evidence>
<reference evidence="1 2" key="1">
    <citation type="submission" date="2019-04" db="EMBL/GenBank/DDBJ databases">
        <title>Draft genome of the big-headed turtle Platysternon megacephalum.</title>
        <authorList>
            <person name="Gong S."/>
        </authorList>
    </citation>
    <scope>NUCLEOTIDE SEQUENCE [LARGE SCALE GENOMIC DNA]</scope>
    <source>
        <strain evidence="1">DO16091913</strain>
        <tissue evidence="1">Muscle</tissue>
    </source>
</reference>
<gene>
    <name evidence="1" type="ORF">DR999_PMT16621</name>
</gene>
<dbReference type="EMBL" id="QXTE01000237">
    <property type="protein sequence ID" value="TFK01177.1"/>
    <property type="molecule type" value="Genomic_DNA"/>
</dbReference>